<proteinExistence type="predicted"/>
<protein>
    <submittedName>
        <fullName evidence="1">Uncharacterized protein</fullName>
    </submittedName>
</protein>
<organism evidence="1 2">
    <name type="scientific">Fischerella thermalis JSC-11</name>
    <dbReference type="NCBI Taxonomy" id="741277"/>
    <lineage>
        <taxon>Bacteria</taxon>
        <taxon>Bacillati</taxon>
        <taxon>Cyanobacteriota</taxon>
        <taxon>Cyanophyceae</taxon>
        <taxon>Nostocales</taxon>
        <taxon>Hapalosiphonaceae</taxon>
        <taxon>Fischerella</taxon>
    </lineage>
</organism>
<reference evidence="1 2" key="1">
    <citation type="submission" date="2011-09" db="EMBL/GenBank/DDBJ databases">
        <title>The draft genome of Fischerella sp. JSC-11.</title>
        <authorList>
            <consortium name="US DOE Joint Genome Institute (JGI-PGF)"/>
            <person name="Lucas S."/>
            <person name="Han J."/>
            <person name="Lapidus A."/>
            <person name="Cheng J.-F."/>
            <person name="Goodwin L."/>
            <person name="Pitluck S."/>
            <person name="Peters L."/>
            <person name="Land M.L."/>
            <person name="Hauser L."/>
            <person name="Sarkisova S."/>
            <person name="Bryant D.A."/>
            <person name="Brown I."/>
            <person name="Woyke T.J."/>
        </authorList>
    </citation>
    <scope>NUCLEOTIDE SEQUENCE [LARGE SCALE GENOMIC DNA]</scope>
    <source>
        <strain evidence="1 2">JSC-11</strain>
    </source>
</reference>
<evidence type="ECO:0000313" key="2">
    <source>
        <dbReference type="Proteomes" id="UP000004344"/>
    </source>
</evidence>
<dbReference type="PATRIC" id="fig|741277.3.peg.452"/>
<accession>G6FNE0</accession>
<comment type="caution">
    <text evidence="1">The sequence shown here is derived from an EMBL/GenBank/DDBJ whole genome shotgun (WGS) entry which is preliminary data.</text>
</comment>
<gene>
    <name evidence="1" type="ORF">FJSC11DRAFT_0387</name>
</gene>
<sequence>MILPHPAFGIPLCEFGVPTPLREWGLGDGGEVFKYNLV</sequence>
<dbReference type="Proteomes" id="UP000004344">
    <property type="component" value="Unassembled WGS sequence"/>
</dbReference>
<name>G6FNE0_9CYAN</name>
<evidence type="ECO:0000313" key="1">
    <source>
        <dbReference type="EMBL" id="EHC19570.1"/>
    </source>
</evidence>
<dbReference type="AlphaFoldDB" id="G6FNE0"/>
<dbReference type="EMBL" id="AGIZ01000001">
    <property type="protein sequence ID" value="EHC19570.1"/>
    <property type="molecule type" value="Genomic_DNA"/>
</dbReference>
<keyword evidence="2" id="KW-1185">Reference proteome</keyword>